<accession>A0A9P3ZL77</accession>
<dbReference type="EMBL" id="VVUY01000003">
    <property type="protein sequence ID" value="KAA2562978.1"/>
    <property type="molecule type" value="Genomic_DNA"/>
</dbReference>
<dbReference type="InterPro" id="IPR042278">
    <property type="entry name" value="Mfa-like_1_N"/>
</dbReference>
<evidence type="ECO:0000313" key="2">
    <source>
        <dbReference type="Proteomes" id="UP000323119"/>
    </source>
</evidence>
<dbReference type="CDD" id="cd13120">
    <property type="entry name" value="BF2867_like_N"/>
    <property type="match status" value="1"/>
</dbReference>
<proteinExistence type="predicted"/>
<name>A0A9P3ZL77_9BACT</name>
<protein>
    <recommendedName>
        <fullName evidence="3">Fimbrillin family protein</fullName>
    </recommendedName>
</protein>
<dbReference type="RefSeq" id="WP_141404688.1">
    <property type="nucleotide sequence ID" value="NZ_DAWDXQ010000011.1"/>
</dbReference>
<dbReference type="PROSITE" id="PS51257">
    <property type="entry name" value="PROKAR_LIPOPROTEIN"/>
    <property type="match status" value="1"/>
</dbReference>
<organism evidence="1 2">
    <name type="scientific">Alistipes onderdonkii</name>
    <dbReference type="NCBI Taxonomy" id="328813"/>
    <lineage>
        <taxon>Bacteria</taxon>
        <taxon>Pseudomonadati</taxon>
        <taxon>Bacteroidota</taxon>
        <taxon>Bacteroidia</taxon>
        <taxon>Bacteroidales</taxon>
        <taxon>Rikenellaceae</taxon>
        <taxon>Alistipes</taxon>
    </lineage>
</organism>
<dbReference type="InterPro" id="IPR011050">
    <property type="entry name" value="Pectin_lyase_fold/virulence"/>
</dbReference>
<comment type="caution">
    <text evidence="1">The sequence shown here is derived from an EMBL/GenBank/DDBJ whole genome shotgun (WGS) entry which is preliminary data.</text>
</comment>
<reference evidence="1 2" key="1">
    <citation type="journal article" date="2019" name="Nat. Med.">
        <title>A library of human gut bacterial isolates paired with longitudinal multiomics data enables mechanistic microbiome research.</title>
        <authorList>
            <person name="Poyet M."/>
            <person name="Groussin M."/>
            <person name="Gibbons S.M."/>
            <person name="Avila-Pacheco J."/>
            <person name="Jiang X."/>
            <person name="Kearney S.M."/>
            <person name="Perrotta A.R."/>
            <person name="Berdy B."/>
            <person name="Zhao S."/>
            <person name="Lieberman T.D."/>
            <person name="Swanson P.K."/>
            <person name="Smith M."/>
            <person name="Roesemann S."/>
            <person name="Alexander J.E."/>
            <person name="Rich S.A."/>
            <person name="Livny J."/>
            <person name="Vlamakis H."/>
            <person name="Clish C."/>
            <person name="Bullock K."/>
            <person name="Deik A."/>
            <person name="Scott J."/>
            <person name="Pierce K.A."/>
            <person name="Xavier R.J."/>
            <person name="Alm E.J."/>
        </authorList>
    </citation>
    <scope>NUCLEOTIDE SEQUENCE [LARGE SCALE GENOMIC DNA]</scope>
    <source>
        <strain evidence="1 2">BIOML-A204</strain>
    </source>
</reference>
<dbReference type="Gene3D" id="2.60.40.2620">
    <property type="entry name" value="Fimbrillin-like"/>
    <property type="match status" value="1"/>
</dbReference>
<dbReference type="AlphaFoldDB" id="A0A9P3ZL77"/>
<sequence>MKIKQLSYLLLGAALCGCTTDTTEEAGTKKTDADFIVRATVGDDGQTRADMTEDGLRFSFSAEDADRIGLYLNYPANDWTDQNLCFEAVNSQTKGWVDFKQVSSSTFAIQEGLNVYAYYPYEENEAQVSGTTDGTADSRAAVSSNWAGTRNLEVPAEQQQVAGDDFSNLAKYYVLAAVPTTVVNDTDNTPTVKLSFSGIFALLRIRLVNDTDNDVTIGRVDFEAARNQPLTGLYTADLTANPQFGNTDYKTTAVAGRTDNKVSVTLAAPATIAAGGDTYIYAVVHPLVVSYCVITAWTTDGYKFVERKTFNDNTTVSLQRDIRRTFRCTMSDSNKLPVDAPSQDAEGYYEIDSYEDMLWVSENATDAAKKYKMTQDIDMTGKIYTPIGFGTNYTEGAKAQEFAGEFDGGGHTISNVTVNPSYHTCVGIFGATKSGAVIKNLKVANLTYESDLPSEKAGQRKWIGGLIGYALPGTTVSDVALTNISLTANGSKESASTSYRIGGVIGLMELGSAEVSLYKNITADGVTLTGGYALGGFAGTMQQNARIEECSVKNVTIRHKNQILYGETSYPATGGYVYASSYFAGDVNQGTIDITCSGELVGGTNSREDLDGLGSMYESTWDIQPYVGELCISTLTLNGEALSRKVEVATPEELAETLASRGGEIAVTADLDLTTAQAVQVNYPTVLTLGQGTKITVSSNKLNNYSDLTVSGPGSITGDYGLIRNYAGAYLTIDGGATLETTNNQQGSGILNNGGKVVLADCTVNAAFYAVANQGGGSLTVNNGKFSSTAHNGNGQWAYCIRTLGEGTQTVINYAEVSGVQGAVAVDSGGKVTINDGIFSTYDLSGTGNNFHGLAVLADGHAVVNGGKFYSEGHDYCVRLGDDGAAAASDPSTVELKGGYFGDMGLDKIKGGTTITPAAGYKFEQLAEPIVEQSATVPGKTNTYKYRIVAQ</sequence>
<dbReference type="Gene3D" id="2.160.20.110">
    <property type="match status" value="1"/>
</dbReference>
<evidence type="ECO:0000313" key="1">
    <source>
        <dbReference type="EMBL" id="KAA2562978.1"/>
    </source>
</evidence>
<evidence type="ECO:0008006" key="3">
    <source>
        <dbReference type="Google" id="ProtNLM"/>
    </source>
</evidence>
<dbReference type="SUPFAM" id="SSF51126">
    <property type="entry name" value="Pectin lyase-like"/>
    <property type="match status" value="1"/>
</dbReference>
<dbReference type="Proteomes" id="UP000323119">
    <property type="component" value="Unassembled WGS sequence"/>
</dbReference>
<gene>
    <name evidence="1" type="ORF">F2S36_04040</name>
</gene>